<evidence type="ECO:0000256" key="1">
    <source>
        <dbReference type="SAM" id="SignalP"/>
    </source>
</evidence>
<dbReference type="EMBL" id="SZQL01000015">
    <property type="protein sequence ID" value="TKK66305.1"/>
    <property type="molecule type" value="Genomic_DNA"/>
</dbReference>
<feature type="chain" id="PRO_5020999408" description="DUF6799 domain-containing protein" evidence="1">
    <location>
        <begin position="22"/>
        <end position="103"/>
    </location>
</feature>
<evidence type="ECO:0000313" key="4">
    <source>
        <dbReference type="Proteomes" id="UP000305848"/>
    </source>
</evidence>
<dbReference type="Pfam" id="PF20606">
    <property type="entry name" value="DUF6799"/>
    <property type="match status" value="1"/>
</dbReference>
<accession>A0A4U3KUS6</accession>
<proteinExistence type="predicted"/>
<keyword evidence="1" id="KW-0732">Signal</keyword>
<protein>
    <recommendedName>
        <fullName evidence="2">DUF6799 domain-containing protein</fullName>
    </recommendedName>
</protein>
<dbReference type="OrthoDB" id="883513at2"/>
<organism evidence="3 4">
    <name type="scientific">Ilyomonas limi</name>
    <dbReference type="NCBI Taxonomy" id="2575867"/>
    <lineage>
        <taxon>Bacteria</taxon>
        <taxon>Pseudomonadati</taxon>
        <taxon>Bacteroidota</taxon>
        <taxon>Chitinophagia</taxon>
        <taxon>Chitinophagales</taxon>
        <taxon>Chitinophagaceae</taxon>
        <taxon>Ilyomonas</taxon>
    </lineage>
</organism>
<name>A0A4U3KUS6_9BACT</name>
<comment type="caution">
    <text evidence="3">The sequence shown here is derived from an EMBL/GenBank/DDBJ whole genome shotgun (WGS) entry which is preliminary data.</text>
</comment>
<gene>
    <name evidence="3" type="ORF">FC093_17115</name>
</gene>
<dbReference type="Proteomes" id="UP000305848">
    <property type="component" value="Unassembled WGS sequence"/>
</dbReference>
<sequence length="103" mass="11545">MKKLLTLIIALTICIVVIAQADRLNKKTESKTEQTDHSTDHIMMMSGKMMIIKSGKSTMMDKDIKLGDGTVVMRDGKVKTKDGKVMRMKDGDMIYMNGKMGKM</sequence>
<evidence type="ECO:0000313" key="3">
    <source>
        <dbReference type="EMBL" id="TKK66305.1"/>
    </source>
</evidence>
<dbReference type="InterPro" id="IPR046478">
    <property type="entry name" value="DUF6799"/>
</dbReference>
<dbReference type="RefSeq" id="WP_137263037.1">
    <property type="nucleotide sequence ID" value="NZ_SZQL01000015.1"/>
</dbReference>
<reference evidence="3 4" key="1">
    <citation type="submission" date="2019-05" db="EMBL/GenBank/DDBJ databases">
        <title>Panacibacter sp. strain 17mud1-8 Genome sequencing and assembly.</title>
        <authorList>
            <person name="Chhetri G."/>
        </authorList>
    </citation>
    <scope>NUCLEOTIDE SEQUENCE [LARGE SCALE GENOMIC DNA]</scope>
    <source>
        <strain evidence="3 4">17mud1-8</strain>
    </source>
</reference>
<evidence type="ECO:0000259" key="2">
    <source>
        <dbReference type="Pfam" id="PF20606"/>
    </source>
</evidence>
<feature type="domain" description="DUF6799" evidence="2">
    <location>
        <begin position="39"/>
        <end position="100"/>
    </location>
</feature>
<keyword evidence="4" id="KW-1185">Reference proteome</keyword>
<dbReference type="AlphaFoldDB" id="A0A4U3KUS6"/>
<feature type="signal peptide" evidence="1">
    <location>
        <begin position="1"/>
        <end position="21"/>
    </location>
</feature>